<keyword evidence="1" id="KW-0472">Membrane</keyword>
<reference evidence="3" key="1">
    <citation type="journal article" date="2019" name="Int. J. Syst. Evol. Microbiol.">
        <title>The Global Catalogue of Microorganisms (GCM) 10K type strain sequencing project: providing services to taxonomists for standard genome sequencing and annotation.</title>
        <authorList>
            <consortium name="The Broad Institute Genomics Platform"/>
            <consortium name="The Broad Institute Genome Sequencing Center for Infectious Disease"/>
            <person name="Wu L."/>
            <person name="Ma J."/>
        </authorList>
    </citation>
    <scope>NUCLEOTIDE SEQUENCE [LARGE SCALE GENOMIC DNA]</scope>
    <source>
        <strain evidence="3">KCTC 42423</strain>
    </source>
</reference>
<name>A0ABW5N2N4_9FLAO</name>
<dbReference type="RefSeq" id="WP_378256194.1">
    <property type="nucleotide sequence ID" value="NZ_JBHSJV010000001.1"/>
</dbReference>
<evidence type="ECO:0008006" key="4">
    <source>
        <dbReference type="Google" id="ProtNLM"/>
    </source>
</evidence>
<dbReference type="Proteomes" id="UP001597459">
    <property type="component" value="Unassembled WGS sequence"/>
</dbReference>
<dbReference type="EMBL" id="JBHULX010000002">
    <property type="protein sequence ID" value="MFD2589865.1"/>
    <property type="molecule type" value="Genomic_DNA"/>
</dbReference>
<keyword evidence="3" id="KW-1185">Reference proteome</keyword>
<accession>A0ABW5N2N4</accession>
<organism evidence="2 3">
    <name type="scientific">Aquimarina hainanensis</name>
    <dbReference type="NCBI Taxonomy" id="1578017"/>
    <lineage>
        <taxon>Bacteria</taxon>
        <taxon>Pseudomonadati</taxon>
        <taxon>Bacteroidota</taxon>
        <taxon>Flavobacteriia</taxon>
        <taxon>Flavobacteriales</taxon>
        <taxon>Flavobacteriaceae</taxon>
        <taxon>Aquimarina</taxon>
    </lineage>
</organism>
<evidence type="ECO:0000313" key="3">
    <source>
        <dbReference type="Proteomes" id="UP001597459"/>
    </source>
</evidence>
<dbReference type="SUPFAM" id="SSF48452">
    <property type="entry name" value="TPR-like"/>
    <property type="match status" value="1"/>
</dbReference>
<feature type="transmembrane region" description="Helical" evidence="1">
    <location>
        <begin position="91"/>
        <end position="110"/>
    </location>
</feature>
<gene>
    <name evidence="2" type="ORF">ACFSTE_03420</name>
</gene>
<evidence type="ECO:0000256" key="1">
    <source>
        <dbReference type="SAM" id="Phobius"/>
    </source>
</evidence>
<proteinExistence type="predicted"/>
<keyword evidence="1" id="KW-0812">Transmembrane</keyword>
<comment type="caution">
    <text evidence="2">The sequence shown here is derived from an EMBL/GenBank/DDBJ whole genome shotgun (WGS) entry which is preliminary data.</text>
</comment>
<protein>
    <recommendedName>
        <fullName evidence="4">Tetratricopeptide repeat protein</fullName>
    </recommendedName>
</protein>
<sequence length="247" mass="28799">MNSEEKYLLFERYCANELSSVELEDFKRLLESNTALEEEFAVFKEFTRHFEAVHQEKKDVEAFKKTLDNAGTTYFAKEKEKKKAKVISFPFWKYGVAASILVILGVFTFFNKNHPPEYKDFVSIPELTITERQSENKLIKATEMAFNSKAYADAEKLLEGLLEETENTTYQFYYGISLLEQNKHQEASTVFLSLYEGASVYKYKAIWFEALNQLKQKKYSISKSYLEKIPSTAEDYKKARSLLEALE</sequence>
<dbReference type="InterPro" id="IPR011990">
    <property type="entry name" value="TPR-like_helical_dom_sf"/>
</dbReference>
<keyword evidence="1" id="KW-1133">Transmembrane helix</keyword>
<evidence type="ECO:0000313" key="2">
    <source>
        <dbReference type="EMBL" id="MFD2589865.1"/>
    </source>
</evidence>